<dbReference type="InterPro" id="IPR018232">
    <property type="entry name" value="Glyco_hydro_37_CS"/>
</dbReference>
<dbReference type="AlphaFoldDB" id="A0A0J0XC30"/>
<evidence type="ECO:0000313" key="8">
    <source>
        <dbReference type="Proteomes" id="UP000053611"/>
    </source>
</evidence>
<protein>
    <recommendedName>
        <fullName evidence="5">Trehalase</fullName>
        <ecNumber evidence="5">3.2.1.28</ecNumber>
    </recommendedName>
    <alternativeName>
        <fullName evidence="5">Alpha-trehalose glucohydrolase</fullName>
    </alternativeName>
</protein>
<dbReference type="InterPro" id="IPR011120">
    <property type="entry name" value="Trehalase_Ca-bd"/>
</dbReference>
<dbReference type="GeneID" id="28981645"/>
<dbReference type="GO" id="GO:0005993">
    <property type="term" value="P:trehalose catabolic process"/>
    <property type="evidence" value="ECO:0007669"/>
    <property type="project" value="InterPro"/>
</dbReference>
<comment type="catalytic activity">
    <reaction evidence="1 5">
        <text>alpha,alpha-trehalose + H2O = alpha-D-glucose + beta-D-glucose</text>
        <dbReference type="Rhea" id="RHEA:32675"/>
        <dbReference type="ChEBI" id="CHEBI:15377"/>
        <dbReference type="ChEBI" id="CHEBI:15903"/>
        <dbReference type="ChEBI" id="CHEBI:16551"/>
        <dbReference type="ChEBI" id="CHEBI:17925"/>
        <dbReference type="EC" id="3.2.1.28"/>
    </reaction>
</comment>
<dbReference type="OrthoDB" id="3542292at2759"/>
<evidence type="ECO:0000313" key="7">
    <source>
        <dbReference type="EMBL" id="KLT38628.1"/>
    </source>
</evidence>
<organism evidence="7 8">
    <name type="scientific">Cutaneotrichosporon oleaginosum</name>
    <dbReference type="NCBI Taxonomy" id="879819"/>
    <lineage>
        <taxon>Eukaryota</taxon>
        <taxon>Fungi</taxon>
        <taxon>Dikarya</taxon>
        <taxon>Basidiomycota</taxon>
        <taxon>Agaricomycotina</taxon>
        <taxon>Tremellomycetes</taxon>
        <taxon>Trichosporonales</taxon>
        <taxon>Trichosporonaceae</taxon>
        <taxon>Cutaneotrichosporon</taxon>
    </lineage>
</organism>
<dbReference type="PROSITE" id="PS00928">
    <property type="entry name" value="TREHALASE_2"/>
    <property type="match status" value="1"/>
</dbReference>
<dbReference type="SMR" id="A0A0J0XC30"/>
<name>A0A0J0XC30_9TREE</name>
<comment type="similarity">
    <text evidence="2 5">Belongs to the glycosyl hydrolase 37 family.</text>
</comment>
<dbReference type="PANTHER" id="PTHR23403:SF6">
    <property type="entry name" value="CYTOSOLIC NEUTRAL TREHALASE-RELATED"/>
    <property type="match status" value="1"/>
</dbReference>
<evidence type="ECO:0000259" key="6">
    <source>
        <dbReference type="Pfam" id="PF07492"/>
    </source>
</evidence>
<gene>
    <name evidence="7" type="ORF">CC85DRAFT_266856</name>
</gene>
<keyword evidence="4 5" id="KW-0326">Glycosidase</keyword>
<feature type="domain" description="Neutral trehalase Ca2+ binding" evidence="6">
    <location>
        <begin position="112"/>
        <end position="141"/>
    </location>
</feature>
<keyword evidence="8" id="KW-1185">Reference proteome</keyword>
<dbReference type="InterPro" id="IPR012341">
    <property type="entry name" value="6hp_glycosidase-like_sf"/>
</dbReference>
<sequence length="815" mass="93249">MATTVRPPPPPQPKNVLWVDGELASPTGSDTPPAHGNKVFDLPAVNAEADEYYGTRKMYSRTRTLSNAGTTWSAKSRPMLMDGEYIQRNRRLSHDEQGSAPRRFLVDVEETMRLVLAQEDTDDNCQISIYDSGPKLISLGTASSNAYRSWDVRGNYMLTNLLAELALARDYGRRFIVLDEARLAENPVDRLSRMIKNSFWNHLTRRIDEQGIEIAAADPKNRSRISHPIIYIPHGEDEMLEHYQGIARDRPHLKLEVVQLPKDCDDPEYVKSLNERPGILALAMKKNEEGKLEALPFVVPGARFNEMYNWDSYFIALGLLVDGRLDLAMSIMEHFIFQIKHYNKILNGNRSYYLCRAQPPFMTDLALQIFNNIDQNDPKNIAWLKRAIQAAIKDYHVYWCSEPALHVETGLSRYRPKGLGIPPETEASHFTHILQPYAEKNRLSVNDFIEAYNDGTIKEPELDEYFQHDRGVRESGHDTTYRFEGKCADLATIDLNSLLYKYEIDIANAIAAVFKEDLELEDEFDLSPWPMTREAFDGPRDKSTSRKQTAAEWYERARVRKERIDKYCWNEGQGAYFDWNCKKGRQERYLSATTFWPMWAGCADEQQALRLVHVTLPKLEAPGGLLSGTEESRGPIGLDRPNRQWDWPTGWAPHQVMAWVGLERYGFSEEANRLSYRWAFMIALCFASFSGIVVEKWDVAALSHMVEAEYGNQGMAVRYINREGFGWTNASLQIALQFLTTGMRRGIANLVPPWDYFGLETPPMPALKRREERAAHEATALRRSPSSVLRQGPTYEQTLEKLRGLKVGEDGGRVL</sequence>
<dbReference type="EMBL" id="KQ087293">
    <property type="protein sequence ID" value="KLT38628.1"/>
    <property type="molecule type" value="Genomic_DNA"/>
</dbReference>
<accession>A0A0J0XC30</accession>
<evidence type="ECO:0000256" key="2">
    <source>
        <dbReference type="ARBA" id="ARBA00005615"/>
    </source>
</evidence>
<reference evidence="7 8" key="1">
    <citation type="submission" date="2015-03" db="EMBL/GenBank/DDBJ databases">
        <title>Genomics and transcriptomics of the oil-accumulating basidiomycete yeast T. oleaginosus allow insights into substrate utilization and the diverse evolutionary trajectories of mating systems in fungi.</title>
        <authorList>
            <consortium name="DOE Joint Genome Institute"/>
            <person name="Kourist R."/>
            <person name="Kracht O."/>
            <person name="Bracharz F."/>
            <person name="Lipzen A."/>
            <person name="Nolan M."/>
            <person name="Ohm R."/>
            <person name="Grigoriev I."/>
            <person name="Sun S."/>
            <person name="Heitman J."/>
            <person name="Bruck T."/>
            <person name="Nowrousian M."/>
        </authorList>
    </citation>
    <scope>NUCLEOTIDE SEQUENCE [LARGE SCALE GENOMIC DNA]</scope>
    <source>
        <strain evidence="7 8">IBC0246</strain>
    </source>
</reference>
<proteinExistence type="inferred from homology"/>
<dbReference type="RefSeq" id="XP_018275119.1">
    <property type="nucleotide sequence ID" value="XM_018421042.1"/>
</dbReference>
<evidence type="ECO:0000256" key="5">
    <source>
        <dbReference type="RuleBase" id="RU361180"/>
    </source>
</evidence>
<dbReference type="GO" id="GO:0005737">
    <property type="term" value="C:cytoplasm"/>
    <property type="evidence" value="ECO:0007669"/>
    <property type="project" value="InterPro"/>
</dbReference>
<dbReference type="PANTHER" id="PTHR23403">
    <property type="entry name" value="TREHALASE"/>
    <property type="match status" value="1"/>
</dbReference>
<dbReference type="STRING" id="879819.A0A0J0XC30"/>
<evidence type="ECO:0000256" key="3">
    <source>
        <dbReference type="ARBA" id="ARBA00022801"/>
    </source>
</evidence>
<evidence type="ECO:0000256" key="1">
    <source>
        <dbReference type="ARBA" id="ARBA00001576"/>
    </source>
</evidence>
<dbReference type="Proteomes" id="UP000053611">
    <property type="component" value="Unassembled WGS sequence"/>
</dbReference>
<dbReference type="InterPro" id="IPR008928">
    <property type="entry name" value="6-hairpin_glycosidase_sf"/>
</dbReference>
<dbReference type="GO" id="GO:0004555">
    <property type="term" value="F:alpha,alpha-trehalase activity"/>
    <property type="evidence" value="ECO:0007669"/>
    <property type="project" value="UniProtKB-EC"/>
</dbReference>
<dbReference type="EC" id="3.2.1.28" evidence="5"/>
<dbReference type="InterPro" id="IPR001661">
    <property type="entry name" value="Glyco_hydro_37"/>
</dbReference>
<dbReference type="Gene3D" id="1.50.10.10">
    <property type="match status" value="1"/>
</dbReference>
<dbReference type="Pfam" id="PF01204">
    <property type="entry name" value="Trehalase"/>
    <property type="match status" value="1"/>
</dbReference>
<dbReference type="PRINTS" id="PR00744">
    <property type="entry name" value="GLHYDRLASE37"/>
</dbReference>
<dbReference type="SUPFAM" id="SSF48208">
    <property type="entry name" value="Six-hairpin glycosidases"/>
    <property type="match status" value="1"/>
</dbReference>
<dbReference type="GO" id="GO:0005509">
    <property type="term" value="F:calcium ion binding"/>
    <property type="evidence" value="ECO:0007669"/>
    <property type="project" value="InterPro"/>
</dbReference>
<evidence type="ECO:0000256" key="4">
    <source>
        <dbReference type="ARBA" id="ARBA00023295"/>
    </source>
</evidence>
<keyword evidence="3 5" id="KW-0378">Hydrolase</keyword>
<dbReference type="Pfam" id="PF07492">
    <property type="entry name" value="Trehalase_Ca-bi"/>
    <property type="match status" value="1"/>
</dbReference>